<keyword evidence="9" id="KW-1185">Reference proteome</keyword>
<comment type="catalytic activity">
    <reaction evidence="7">
        <text>aldehydo-D-galacturonate = keto-D-tagaturonate</text>
        <dbReference type="Rhea" id="RHEA:27702"/>
        <dbReference type="ChEBI" id="CHEBI:12952"/>
        <dbReference type="ChEBI" id="CHEBI:17886"/>
    </reaction>
</comment>
<proteinExistence type="inferred from homology"/>
<evidence type="ECO:0000256" key="2">
    <source>
        <dbReference type="ARBA" id="ARBA00004892"/>
    </source>
</evidence>
<dbReference type="Gene3D" id="3.20.20.140">
    <property type="entry name" value="Metal-dependent hydrolases"/>
    <property type="match status" value="1"/>
</dbReference>
<dbReference type="Pfam" id="PF02614">
    <property type="entry name" value="UxaC"/>
    <property type="match status" value="1"/>
</dbReference>
<reference evidence="8 9" key="1">
    <citation type="submission" date="2016-10" db="EMBL/GenBank/DDBJ databases">
        <title>Complete Genome Sequence of Flavobacterium sp. PK15.</title>
        <authorList>
            <person name="Ekwe A."/>
            <person name="Kim S.B."/>
        </authorList>
    </citation>
    <scope>NUCLEOTIDE SEQUENCE [LARGE SCALE GENOMIC DNA]</scope>
    <source>
        <strain evidence="8 9">PK15</strain>
    </source>
</reference>
<dbReference type="SUPFAM" id="SSF51556">
    <property type="entry name" value="Metallo-dependent hydrolases"/>
    <property type="match status" value="1"/>
</dbReference>
<evidence type="ECO:0000313" key="8">
    <source>
        <dbReference type="EMBL" id="AOZ99768.1"/>
    </source>
</evidence>
<evidence type="ECO:0000256" key="4">
    <source>
        <dbReference type="ARBA" id="ARBA00012546"/>
    </source>
</evidence>
<comment type="catalytic activity">
    <reaction evidence="1 7">
        <text>D-glucuronate = D-fructuronate</text>
        <dbReference type="Rhea" id="RHEA:13049"/>
        <dbReference type="ChEBI" id="CHEBI:58720"/>
        <dbReference type="ChEBI" id="CHEBI:59863"/>
        <dbReference type="EC" id="5.3.1.12"/>
    </reaction>
</comment>
<dbReference type="GO" id="GO:0008880">
    <property type="term" value="F:glucuronate isomerase activity"/>
    <property type="evidence" value="ECO:0007669"/>
    <property type="project" value="UniProtKB-UniRule"/>
</dbReference>
<sequence>MSTFINDNFLLENKFAEELYHNYSKNQPIIDYHNHLNPQFIAEDKIFNNITDVWIKGDHYKWRAMRTLGINEQFVTGNGSDKDKFLNWAKTVPYTMRNPLYHWTHLELARYFDITDLLNEKSAERIYDETSAKVNSAEYSTRNLLRKVNAELVCTTEDPIDSLDFHEQLAKSDFKTTVSTAFRPDKAILIANDGYNEYLDVLGQKASISINTYADLQAALRNRIEYFNANGCQLCDHGLDQIYFENYTESEVNAIFKKKRENQAISNEEALKFQSAILVFLCETYHEFGWVQQFHLGALRNNNARMHRILGPDTGWDSIGDYPQAQKLSAFLNALDSKDKLTKTIIYNLNPADNEVMATMIGNFNDGSVRGKVQFGSGWWFLDQKDGMTKQLNALSNMSLISCFVGMLTDSRSFLSFPRHEYFRRILCNLLGDEIKRGELPASEMEWIGKMVSDISYGNAKEYFKFPVK</sequence>
<dbReference type="STRING" id="1306519.BIW12_10125"/>
<protein>
    <recommendedName>
        <fullName evidence="5 7">Uronate isomerase</fullName>
        <ecNumber evidence="4 7">5.3.1.12</ecNumber>
    </recommendedName>
    <alternativeName>
        <fullName evidence="7">Glucuronate isomerase</fullName>
    </alternativeName>
    <alternativeName>
        <fullName evidence="7">Uronic isomerase</fullName>
    </alternativeName>
</protein>
<dbReference type="KEGG" id="fcm:BIW12_10125"/>
<evidence type="ECO:0000256" key="5">
    <source>
        <dbReference type="ARBA" id="ARBA00020555"/>
    </source>
</evidence>
<evidence type="ECO:0000256" key="6">
    <source>
        <dbReference type="ARBA" id="ARBA00023235"/>
    </source>
</evidence>
<dbReference type="InterPro" id="IPR032466">
    <property type="entry name" value="Metal_Hydrolase"/>
</dbReference>
<organism evidence="8 9">
    <name type="scientific">Flavobacterium commune</name>
    <dbReference type="NCBI Taxonomy" id="1306519"/>
    <lineage>
        <taxon>Bacteria</taxon>
        <taxon>Pseudomonadati</taxon>
        <taxon>Bacteroidota</taxon>
        <taxon>Flavobacteriia</taxon>
        <taxon>Flavobacteriales</taxon>
        <taxon>Flavobacteriaceae</taxon>
        <taxon>Flavobacterium</taxon>
    </lineage>
</organism>
<keyword evidence="6 7" id="KW-0413">Isomerase</keyword>
<dbReference type="RefSeq" id="WP_071185014.1">
    <property type="nucleotide sequence ID" value="NZ_CP017774.1"/>
</dbReference>
<dbReference type="Proteomes" id="UP000178198">
    <property type="component" value="Chromosome"/>
</dbReference>
<comment type="pathway">
    <text evidence="2 7">Carbohydrate metabolism; pentose and glucuronate interconversion.</text>
</comment>
<name>A0A1D9PB15_9FLAO</name>
<dbReference type="OrthoDB" id="9766564at2"/>
<dbReference type="AlphaFoldDB" id="A0A1D9PB15"/>
<dbReference type="EC" id="5.3.1.12" evidence="4 7"/>
<gene>
    <name evidence="7" type="primary">uxaC</name>
    <name evidence="8" type="ORF">BIW12_10125</name>
</gene>
<dbReference type="GO" id="GO:0019698">
    <property type="term" value="P:D-galacturonate catabolic process"/>
    <property type="evidence" value="ECO:0007669"/>
    <property type="project" value="TreeGrafter"/>
</dbReference>
<dbReference type="UniPathway" id="UPA00246"/>
<dbReference type="NCBIfam" id="NF002794">
    <property type="entry name" value="PRK02925.1"/>
    <property type="match status" value="1"/>
</dbReference>
<dbReference type="PANTHER" id="PTHR30068:SF4">
    <property type="entry name" value="URONATE ISOMERASE"/>
    <property type="match status" value="1"/>
</dbReference>
<dbReference type="InterPro" id="IPR003766">
    <property type="entry name" value="Uronate_isomerase"/>
</dbReference>
<dbReference type="Gene3D" id="1.10.2020.10">
    <property type="entry name" value="uronate isomerase, domain 2, chain A"/>
    <property type="match status" value="1"/>
</dbReference>
<dbReference type="HAMAP" id="MF_00675">
    <property type="entry name" value="UxaC"/>
    <property type="match status" value="1"/>
</dbReference>
<accession>A0A1D9PB15</accession>
<evidence type="ECO:0000313" key="9">
    <source>
        <dbReference type="Proteomes" id="UP000178198"/>
    </source>
</evidence>
<comment type="similarity">
    <text evidence="3 7">Belongs to the metallo-dependent hydrolases superfamily. Uronate isomerase family.</text>
</comment>
<dbReference type="GO" id="GO:0042840">
    <property type="term" value="P:D-glucuronate catabolic process"/>
    <property type="evidence" value="ECO:0007669"/>
    <property type="project" value="TreeGrafter"/>
</dbReference>
<evidence type="ECO:0000256" key="7">
    <source>
        <dbReference type="HAMAP-Rule" id="MF_00675"/>
    </source>
</evidence>
<evidence type="ECO:0000256" key="1">
    <source>
        <dbReference type="ARBA" id="ARBA00001165"/>
    </source>
</evidence>
<dbReference type="EMBL" id="CP017774">
    <property type="protein sequence ID" value="AOZ99768.1"/>
    <property type="molecule type" value="Genomic_DNA"/>
</dbReference>
<evidence type="ECO:0000256" key="3">
    <source>
        <dbReference type="ARBA" id="ARBA00008397"/>
    </source>
</evidence>
<dbReference type="PANTHER" id="PTHR30068">
    <property type="entry name" value="URONATE ISOMERASE"/>
    <property type="match status" value="1"/>
</dbReference>